<dbReference type="AlphaFoldDB" id="A0A7R8W8K7"/>
<evidence type="ECO:0000256" key="2">
    <source>
        <dbReference type="SAM" id="MobiDB-lite"/>
    </source>
</evidence>
<dbReference type="GO" id="GO:0003341">
    <property type="term" value="P:cilium movement"/>
    <property type="evidence" value="ECO:0007669"/>
    <property type="project" value="InterPro"/>
</dbReference>
<dbReference type="EMBL" id="OB660660">
    <property type="protein sequence ID" value="CAD7225773.1"/>
    <property type="molecule type" value="Genomic_DNA"/>
</dbReference>
<organism evidence="3">
    <name type="scientific">Cyprideis torosa</name>
    <dbReference type="NCBI Taxonomy" id="163714"/>
    <lineage>
        <taxon>Eukaryota</taxon>
        <taxon>Metazoa</taxon>
        <taxon>Ecdysozoa</taxon>
        <taxon>Arthropoda</taxon>
        <taxon>Crustacea</taxon>
        <taxon>Oligostraca</taxon>
        <taxon>Ostracoda</taxon>
        <taxon>Podocopa</taxon>
        <taxon>Podocopida</taxon>
        <taxon>Cytherocopina</taxon>
        <taxon>Cytheroidea</taxon>
        <taxon>Cytherideidae</taxon>
        <taxon>Cyprideis</taxon>
    </lineage>
</organism>
<dbReference type="GO" id="GO:0036064">
    <property type="term" value="C:ciliary basal body"/>
    <property type="evidence" value="ECO:0007669"/>
    <property type="project" value="TreeGrafter"/>
</dbReference>
<feature type="compositionally biased region" description="Basic and acidic residues" evidence="2">
    <location>
        <begin position="1"/>
        <end position="32"/>
    </location>
</feature>
<reference evidence="3" key="1">
    <citation type="submission" date="2020-11" db="EMBL/GenBank/DDBJ databases">
        <authorList>
            <person name="Tran Van P."/>
        </authorList>
    </citation>
    <scope>NUCLEOTIDE SEQUENCE</scope>
</reference>
<keyword evidence="1" id="KW-0175">Coiled coil</keyword>
<feature type="compositionally biased region" description="Pro residues" evidence="2">
    <location>
        <begin position="617"/>
        <end position="627"/>
    </location>
</feature>
<evidence type="ECO:0000256" key="1">
    <source>
        <dbReference type="SAM" id="Coils"/>
    </source>
</evidence>
<protein>
    <submittedName>
        <fullName evidence="3">Uncharacterized protein</fullName>
    </submittedName>
</protein>
<feature type="compositionally biased region" description="Polar residues" evidence="2">
    <location>
        <begin position="586"/>
        <end position="597"/>
    </location>
</feature>
<dbReference type="PANTHER" id="PTHR46518">
    <property type="entry name" value="COILED-COIL DOMAIN-CONTAINING PROTEIN 151"/>
    <property type="match status" value="1"/>
</dbReference>
<feature type="compositionally biased region" description="Polar residues" evidence="2">
    <location>
        <begin position="564"/>
        <end position="577"/>
    </location>
</feature>
<dbReference type="GO" id="GO:0035253">
    <property type="term" value="C:ciliary rootlet"/>
    <property type="evidence" value="ECO:0007669"/>
    <property type="project" value="TreeGrafter"/>
</dbReference>
<dbReference type="PANTHER" id="PTHR46518:SF1">
    <property type="entry name" value="OUTER DYNEIN ARM-DOCKING COMPLEX SUBUNIT 3"/>
    <property type="match status" value="1"/>
</dbReference>
<feature type="coiled-coil region" evidence="1">
    <location>
        <begin position="133"/>
        <end position="310"/>
    </location>
</feature>
<sequence>MEAEGHDQQEPQEAHVEKVEEGSQEVKGEPGAERGAGLPDEGDEARLSKEEEERLLELSVAKKRLQIIDGERRALEQEFSETRKAKAEEVARLKTEIKAMRGFLQEAEKIKFEDVLTEASLEKHRRLVNAMRRMKAEDAQEYMEEKLAALKKRKNRYDHQIKQLEDRVRTLTSHVAGSKREKEEEELLLEQSDEAKLVRALENKQHDVDTKIREAEHEHAKFESIIRLLEDEKPGFGPQIAALNEQLQKLQTEIKTVQNAQKTAIASRNAAQSAVMEFEVKCSLSRENREQQLQRIRQQAEERRAKNEASSDAWKQGLMVDADGISGMSLFSTRDSPPLHGGGLRFSGVRGSKDTMADEKTVRQLTEDDKTAEHLAKKLYELQEMFGVRSVGEVVGAAREQSIRFHQLSSLRDDLLIKFDRFRKQHLKLLREKDRLQFIQAELQRRELASSSLKLEGGTEEELSSSEAGELAASRNVSHPALVPIDSVRKEEMQSHCDAMQLALKEIRPIILGLIRFMQQIDPSAAVELLVEGGVEGHLSPGFDVGLLVGRCYDRLKAILDSVPPSTTAHVPSSSDLNDGAPGVTANESDVLSSSESQPEEGRGPVTRPPTSTAVKPPTPLPSPTPRLTPLLPTSSSPSSPAQMKRRGSREEDIEIPTRVSLKRMSRRLVEANRLARGPGPGNAPKQSLGQGSRR</sequence>
<evidence type="ECO:0000313" key="3">
    <source>
        <dbReference type="EMBL" id="CAD7225773.1"/>
    </source>
</evidence>
<dbReference type="OrthoDB" id="269804at2759"/>
<proteinExistence type="predicted"/>
<name>A0A7R8W8K7_9CRUS</name>
<gene>
    <name evidence="3" type="ORF">CTOB1V02_LOCUS3705</name>
</gene>
<dbReference type="GO" id="GO:0097542">
    <property type="term" value="C:ciliary tip"/>
    <property type="evidence" value="ECO:0007669"/>
    <property type="project" value="TreeGrafter"/>
</dbReference>
<feature type="region of interest" description="Disordered" evidence="2">
    <location>
        <begin position="1"/>
        <end position="52"/>
    </location>
</feature>
<feature type="region of interest" description="Disordered" evidence="2">
    <location>
        <begin position="564"/>
        <end position="695"/>
    </location>
</feature>
<dbReference type="InterPro" id="IPR033192">
    <property type="entry name" value="ODAD3"/>
</dbReference>
<accession>A0A7R8W8K7</accession>
<feature type="compositionally biased region" description="Polar residues" evidence="2">
    <location>
        <begin position="685"/>
        <end position="695"/>
    </location>
</feature>
<feature type="compositionally biased region" description="Low complexity" evidence="2">
    <location>
        <begin position="628"/>
        <end position="641"/>
    </location>
</feature>
<dbReference type="GO" id="GO:0036158">
    <property type="term" value="P:outer dynein arm assembly"/>
    <property type="evidence" value="ECO:0007669"/>
    <property type="project" value="InterPro"/>
</dbReference>